<accession>X1IZK1</accession>
<feature type="non-terminal residue" evidence="1">
    <location>
        <position position="205"/>
    </location>
</feature>
<evidence type="ECO:0000313" key="1">
    <source>
        <dbReference type="EMBL" id="GAH87147.1"/>
    </source>
</evidence>
<reference evidence="1" key="1">
    <citation type="journal article" date="2014" name="Front. Microbiol.">
        <title>High frequency of phylogenetically diverse reductive dehalogenase-homologous genes in deep subseafloor sedimentary metagenomes.</title>
        <authorList>
            <person name="Kawai M."/>
            <person name="Futagami T."/>
            <person name="Toyoda A."/>
            <person name="Takaki Y."/>
            <person name="Nishi S."/>
            <person name="Hori S."/>
            <person name="Arai W."/>
            <person name="Tsubouchi T."/>
            <person name="Morono Y."/>
            <person name="Uchiyama I."/>
            <person name="Ito T."/>
            <person name="Fujiyama A."/>
            <person name="Inagaki F."/>
            <person name="Takami H."/>
        </authorList>
    </citation>
    <scope>NUCLEOTIDE SEQUENCE</scope>
    <source>
        <strain evidence="1">Expedition CK06-06</strain>
    </source>
</reference>
<dbReference type="AlphaFoldDB" id="X1IZK1"/>
<proteinExistence type="predicted"/>
<feature type="non-terminal residue" evidence="1">
    <location>
        <position position="1"/>
    </location>
</feature>
<dbReference type="EMBL" id="BARU01042648">
    <property type="protein sequence ID" value="GAH87147.1"/>
    <property type="molecule type" value="Genomic_DNA"/>
</dbReference>
<comment type="caution">
    <text evidence="1">The sequence shown here is derived from an EMBL/GenBank/DDBJ whole genome shotgun (WGS) entry which is preliminary data.</text>
</comment>
<sequence>TVVCPICGKNTPLVNNWWLHKKKKIRLNYELIDGNIVYEIIENGDIQEGNIKRYQVSCLYCSSKIEYKHIVEDISKNEREIILAVYLDNRKFELPTKDDRKAIKNANKYLKNNIKELSRFIPIEPIPSDINAARYLKYWYRLYSPRQLVVLTSLCKEIRIIVEQLSKEDRDYASAIGTYLSMILTKHVNYNSRCTVWHNGIKAIG</sequence>
<protein>
    <submittedName>
        <fullName evidence="1">Uncharacterized protein</fullName>
    </submittedName>
</protein>
<name>X1IZK1_9ZZZZ</name>
<gene>
    <name evidence="1" type="ORF">S03H2_65495</name>
</gene>
<organism evidence="1">
    <name type="scientific">marine sediment metagenome</name>
    <dbReference type="NCBI Taxonomy" id="412755"/>
    <lineage>
        <taxon>unclassified sequences</taxon>
        <taxon>metagenomes</taxon>
        <taxon>ecological metagenomes</taxon>
    </lineage>
</organism>